<dbReference type="AlphaFoldDB" id="A0A0L8G2W1"/>
<dbReference type="SMART" id="SM00908">
    <property type="entry name" value="Gal-bind_lectin"/>
    <property type="match status" value="1"/>
</dbReference>
<feature type="non-terminal residue" evidence="4">
    <location>
        <position position="1"/>
    </location>
</feature>
<dbReference type="InterPro" id="IPR013320">
    <property type="entry name" value="ConA-like_dom_sf"/>
</dbReference>
<dbReference type="Pfam" id="PF00337">
    <property type="entry name" value="Gal-bind_lectin"/>
    <property type="match status" value="1"/>
</dbReference>
<dbReference type="SUPFAM" id="SSF49899">
    <property type="entry name" value="Concanavalin A-like lectins/glucanases"/>
    <property type="match status" value="1"/>
</dbReference>
<dbReference type="InterPro" id="IPR001079">
    <property type="entry name" value="Galectin_CRD"/>
</dbReference>
<evidence type="ECO:0000313" key="4">
    <source>
        <dbReference type="EMBL" id="KOF71377.1"/>
    </source>
</evidence>
<dbReference type="CDD" id="cd00070">
    <property type="entry name" value="GLECT"/>
    <property type="match status" value="1"/>
</dbReference>
<reference evidence="4" key="1">
    <citation type="submission" date="2015-07" db="EMBL/GenBank/DDBJ databases">
        <title>MeaNS - Measles Nucleotide Surveillance Program.</title>
        <authorList>
            <person name="Tran T."/>
            <person name="Druce J."/>
        </authorList>
    </citation>
    <scope>NUCLEOTIDE SEQUENCE</scope>
    <source>
        <strain evidence="4">UCB-OBI-ISO-001</strain>
        <tissue evidence="4">Gonad</tissue>
    </source>
</reference>
<dbReference type="OrthoDB" id="6147920at2759"/>
<keyword evidence="1 2" id="KW-0430">Lectin</keyword>
<dbReference type="PANTHER" id="PTHR11346:SF147">
    <property type="entry name" value="GALECTIN"/>
    <property type="match status" value="1"/>
</dbReference>
<feature type="domain" description="Galectin" evidence="3">
    <location>
        <begin position="1"/>
        <end position="109"/>
    </location>
</feature>
<dbReference type="Gene3D" id="2.60.120.200">
    <property type="match status" value="1"/>
</dbReference>
<accession>A0A0L8G2W1</accession>
<evidence type="ECO:0000256" key="1">
    <source>
        <dbReference type="ARBA" id="ARBA00022734"/>
    </source>
</evidence>
<organism evidence="4">
    <name type="scientific">Octopus bimaculoides</name>
    <name type="common">California two-spotted octopus</name>
    <dbReference type="NCBI Taxonomy" id="37653"/>
    <lineage>
        <taxon>Eukaryota</taxon>
        <taxon>Metazoa</taxon>
        <taxon>Spiralia</taxon>
        <taxon>Lophotrochozoa</taxon>
        <taxon>Mollusca</taxon>
        <taxon>Cephalopoda</taxon>
        <taxon>Coleoidea</taxon>
        <taxon>Octopodiformes</taxon>
        <taxon>Octopoda</taxon>
        <taxon>Incirrata</taxon>
        <taxon>Octopodidae</taxon>
        <taxon>Octopus</taxon>
    </lineage>
</organism>
<name>A0A0L8G2W1_OCTBM</name>
<dbReference type="EMBL" id="KQ424203">
    <property type="protein sequence ID" value="KOF71377.1"/>
    <property type="molecule type" value="Genomic_DNA"/>
</dbReference>
<dbReference type="InterPro" id="IPR044156">
    <property type="entry name" value="Galectin-like"/>
</dbReference>
<dbReference type="PANTHER" id="PTHR11346">
    <property type="entry name" value="GALECTIN"/>
    <property type="match status" value="1"/>
</dbReference>
<proteinExistence type="predicted"/>
<dbReference type="GO" id="GO:0030246">
    <property type="term" value="F:carbohydrate binding"/>
    <property type="evidence" value="ECO:0007669"/>
    <property type="project" value="UniProtKB-UniRule"/>
</dbReference>
<evidence type="ECO:0000256" key="2">
    <source>
        <dbReference type="RuleBase" id="RU102079"/>
    </source>
</evidence>
<sequence>YLYRFSINLKFGSETPFHLDVRFNYGASQNTVVCNSHLFGAWGNEEIHSHFPFSYGNSFEIKIIETPHMYKVLVNGRHYLNFNHRFPAYNQVDTLEIKGDVVLILVEFK</sequence>
<protein>
    <recommendedName>
        <fullName evidence="2">Galectin</fullName>
    </recommendedName>
</protein>
<dbReference type="PROSITE" id="PS51304">
    <property type="entry name" value="GALECTIN"/>
    <property type="match status" value="1"/>
</dbReference>
<dbReference type="SMART" id="SM00276">
    <property type="entry name" value="GLECT"/>
    <property type="match status" value="1"/>
</dbReference>
<evidence type="ECO:0000259" key="3">
    <source>
        <dbReference type="PROSITE" id="PS51304"/>
    </source>
</evidence>
<gene>
    <name evidence="4" type="ORF">OCBIM_22001133mg</name>
</gene>